<comment type="caution">
    <text evidence="5">The sequence shown here is derived from an EMBL/GenBank/DDBJ whole genome shotgun (WGS) entry which is preliminary data.</text>
</comment>
<dbReference type="Pfam" id="PF00990">
    <property type="entry name" value="GGDEF"/>
    <property type="match status" value="1"/>
</dbReference>
<keyword evidence="5" id="KW-0808">Transferase</keyword>
<dbReference type="SUPFAM" id="SSF55073">
    <property type="entry name" value="Nucleotide cyclase"/>
    <property type="match status" value="1"/>
</dbReference>
<name>A0ABW0INU3_9HYPH</name>
<evidence type="ECO:0000313" key="5">
    <source>
        <dbReference type="EMBL" id="MFC5418791.1"/>
    </source>
</evidence>
<sequence>MKLSRYLLDSLDALGIGVCEYDGEMRALCWNQTFLQIFPEDDGEIYVGEPYADNLLRFYRLRLSPEEMPDIARHVAEGVTRHENQTQPFEFIHNGRKLRASSLRAPDGGRVRLWQPLDVETSAETAPELVLPVMDALRFIPDGATILDAKERVIAANDAFRRLYDLPRGAPVVGRTLDDIIAWCWRGASPVGAWRAAISNGLCYDGVPFEIELPGQRWLRLIARHGKGGVSFFTHADITVAKRQQMELLEAQEALRRANAALAELAETDGLTGLANHRRFVARLAEAAARSEPLSLMMIDADHFKTINDRFGHLVGDACLKAIAEVISAQVPPTSALVARIGGEEFGVLLGNTSIEAAQDVATAIRRALRRAPWRLLHDELAGVTVSIGLCAGEGPLDGKSLQARADEALYAAKRNGRDRIELAIPSAAPRLIAS</sequence>
<dbReference type="GO" id="GO:0052621">
    <property type="term" value="F:diguanylate cyclase activity"/>
    <property type="evidence" value="ECO:0007669"/>
    <property type="project" value="UniProtKB-EC"/>
</dbReference>
<evidence type="ECO:0000313" key="6">
    <source>
        <dbReference type="Proteomes" id="UP001596053"/>
    </source>
</evidence>
<dbReference type="InterPro" id="IPR050469">
    <property type="entry name" value="Diguanylate_Cyclase"/>
</dbReference>
<comment type="catalytic activity">
    <reaction evidence="2">
        <text>2 GTP = 3',3'-c-di-GMP + 2 diphosphate</text>
        <dbReference type="Rhea" id="RHEA:24898"/>
        <dbReference type="ChEBI" id="CHEBI:33019"/>
        <dbReference type="ChEBI" id="CHEBI:37565"/>
        <dbReference type="ChEBI" id="CHEBI:58805"/>
        <dbReference type="EC" id="2.7.7.65"/>
    </reaction>
</comment>
<reference evidence="6" key="1">
    <citation type="journal article" date="2019" name="Int. J. Syst. Evol. Microbiol.">
        <title>The Global Catalogue of Microorganisms (GCM) 10K type strain sequencing project: providing services to taxonomists for standard genome sequencing and annotation.</title>
        <authorList>
            <consortium name="The Broad Institute Genomics Platform"/>
            <consortium name="The Broad Institute Genome Sequencing Center for Infectious Disease"/>
            <person name="Wu L."/>
            <person name="Ma J."/>
        </authorList>
    </citation>
    <scope>NUCLEOTIDE SEQUENCE [LARGE SCALE GENOMIC DNA]</scope>
    <source>
        <strain evidence="6">NCAIM B.01391</strain>
    </source>
</reference>
<dbReference type="PROSITE" id="PS50887">
    <property type="entry name" value="GGDEF"/>
    <property type="match status" value="1"/>
</dbReference>
<dbReference type="EMBL" id="JBHSLW010000006">
    <property type="protein sequence ID" value="MFC5418791.1"/>
    <property type="molecule type" value="Genomic_DNA"/>
</dbReference>
<dbReference type="Gene3D" id="3.30.450.20">
    <property type="entry name" value="PAS domain"/>
    <property type="match status" value="1"/>
</dbReference>
<dbReference type="InterPro" id="IPR000160">
    <property type="entry name" value="GGDEF_dom"/>
</dbReference>
<evidence type="ECO:0000256" key="1">
    <source>
        <dbReference type="ARBA" id="ARBA00012528"/>
    </source>
</evidence>
<dbReference type="NCBIfam" id="TIGR00254">
    <property type="entry name" value="GGDEF"/>
    <property type="match status" value="1"/>
</dbReference>
<keyword evidence="5" id="KW-0548">Nucleotidyltransferase</keyword>
<dbReference type="InterPro" id="IPR035965">
    <property type="entry name" value="PAS-like_dom_sf"/>
</dbReference>
<evidence type="ECO:0000256" key="3">
    <source>
        <dbReference type="SAM" id="Coils"/>
    </source>
</evidence>
<dbReference type="InterPro" id="IPR029787">
    <property type="entry name" value="Nucleotide_cyclase"/>
</dbReference>
<evidence type="ECO:0000259" key="4">
    <source>
        <dbReference type="PROSITE" id="PS50887"/>
    </source>
</evidence>
<dbReference type="EC" id="2.7.7.65" evidence="1"/>
<accession>A0ABW0INU3</accession>
<evidence type="ECO:0000256" key="2">
    <source>
        <dbReference type="ARBA" id="ARBA00034247"/>
    </source>
</evidence>
<gene>
    <name evidence="5" type="ORF">ACFPOB_04350</name>
</gene>
<dbReference type="SMART" id="SM00267">
    <property type="entry name" value="GGDEF"/>
    <property type="match status" value="1"/>
</dbReference>
<dbReference type="InterPro" id="IPR043128">
    <property type="entry name" value="Rev_trsase/Diguanyl_cyclase"/>
</dbReference>
<dbReference type="CDD" id="cd01949">
    <property type="entry name" value="GGDEF"/>
    <property type="match status" value="1"/>
</dbReference>
<dbReference type="RefSeq" id="WP_377796188.1">
    <property type="nucleotide sequence ID" value="NZ_JBHSLW010000006.1"/>
</dbReference>
<dbReference type="PANTHER" id="PTHR45138">
    <property type="entry name" value="REGULATORY COMPONENTS OF SENSORY TRANSDUCTION SYSTEM"/>
    <property type="match status" value="1"/>
</dbReference>
<feature type="domain" description="GGDEF" evidence="4">
    <location>
        <begin position="292"/>
        <end position="426"/>
    </location>
</feature>
<dbReference type="SUPFAM" id="SSF55785">
    <property type="entry name" value="PYP-like sensor domain (PAS domain)"/>
    <property type="match status" value="1"/>
</dbReference>
<organism evidence="5 6">
    <name type="scientific">Bosea eneae</name>
    <dbReference type="NCBI Taxonomy" id="151454"/>
    <lineage>
        <taxon>Bacteria</taxon>
        <taxon>Pseudomonadati</taxon>
        <taxon>Pseudomonadota</taxon>
        <taxon>Alphaproteobacteria</taxon>
        <taxon>Hyphomicrobiales</taxon>
        <taxon>Boseaceae</taxon>
        <taxon>Bosea</taxon>
    </lineage>
</organism>
<protein>
    <recommendedName>
        <fullName evidence="1">diguanylate cyclase</fullName>
        <ecNumber evidence="1">2.7.7.65</ecNumber>
    </recommendedName>
</protein>
<feature type="coiled-coil region" evidence="3">
    <location>
        <begin position="241"/>
        <end position="268"/>
    </location>
</feature>
<dbReference type="PANTHER" id="PTHR45138:SF9">
    <property type="entry name" value="DIGUANYLATE CYCLASE DGCM-RELATED"/>
    <property type="match status" value="1"/>
</dbReference>
<dbReference type="Pfam" id="PF12860">
    <property type="entry name" value="PAS_7"/>
    <property type="match status" value="2"/>
</dbReference>
<dbReference type="Proteomes" id="UP001596053">
    <property type="component" value="Unassembled WGS sequence"/>
</dbReference>
<dbReference type="Gene3D" id="3.30.70.270">
    <property type="match status" value="1"/>
</dbReference>
<keyword evidence="3" id="KW-0175">Coiled coil</keyword>
<proteinExistence type="predicted"/>
<keyword evidence="6" id="KW-1185">Reference proteome</keyword>